<reference evidence="1" key="1">
    <citation type="submission" date="2020-05" db="EMBL/GenBank/DDBJ databases">
        <title>Mycena genomes resolve the evolution of fungal bioluminescence.</title>
        <authorList>
            <person name="Tsai I.J."/>
        </authorList>
    </citation>
    <scope>NUCLEOTIDE SEQUENCE</scope>
    <source>
        <strain evidence="1">160909Yilan</strain>
    </source>
</reference>
<keyword evidence="2" id="KW-1185">Reference proteome</keyword>
<organism evidence="1 2">
    <name type="scientific">Mycena sanguinolenta</name>
    <dbReference type="NCBI Taxonomy" id="230812"/>
    <lineage>
        <taxon>Eukaryota</taxon>
        <taxon>Fungi</taxon>
        <taxon>Dikarya</taxon>
        <taxon>Basidiomycota</taxon>
        <taxon>Agaricomycotina</taxon>
        <taxon>Agaricomycetes</taxon>
        <taxon>Agaricomycetidae</taxon>
        <taxon>Agaricales</taxon>
        <taxon>Marasmiineae</taxon>
        <taxon>Mycenaceae</taxon>
        <taxon>Mycena</taxon>
    </lineage>
</organism>
<proteinExistence type="predicted"/>
<gene>
    <name evidence="1" type="ORF">MSAN_00849500</name>
</gene>
<sequence>MSAPLSLFKELTSLNPGYPVTQILADLITLVGHDVCLTKRNHHSVYLALSQARDVCNDINARIGQAKVWTDVETYMKMIAGIEQVLLDFSTVAEKEATEARFPGKATLQEDLAFIDNWRMNHTAFTKIFKDLYKPEYFKVSAEAFGKNIETIRKQDDLGLFKAMHLRINSTFDKLETISTDLPDHIFVYSMQFAMALEILISGRDSKLRARLQDSSLWALAKQGVDLVAQSATAGSTRDGMDEFSHKSDYRWRDHIGNARGVQSMSGCEKLATKFKENAQKAPTPEIYIALKTALDNTTNALKAAADVAYEPKQIFNFESEPAKSSFTTAENSVKACFEAYKLSHNEFGNGMNESRKSDKERIGALQTRFTQQKAEFSKTVTVVVKVKEPEQKRTYTLGKVKEPEQKRTYTVESDTTLSLIMWKEASAREGTERQAFYNKAYFQGSDNTTLTLDLLVKDLPGDAANKSVTLVA</sequence>
<protein>
    <submittedName>
        <fullName evidence="1">Uncharacterized protein</fullName>
    </submittedName>
</protein>
<accession>A0A8H6Z1Z8</accession>
<dbReference type="AlphaFoldDB" id="A0A8H6Z1Z8"/>
<dbReference type="Proteomes" id="UP000623467">
    <property type="component" value="Unassembled WGS sequence"/>
</dbReference>
<comment type="caution">
    <text evidence="1">The sequence shown here is derived from an EMBL/GenBank/DDBJ whole genome shotgun (WGS) entry which is preliminary data.</text>
</comment>
<dbReference type="OrthoDB" id="2953592at2759"/>
<evidence type="ECO:0000313" key="1">
    <source>
        <dbReference type="EMBL" id="KAF7367850.1"/>
    </source>
</evidence>
<name>A0A8H6Z1Z8_9AGAR</name>
<evidence type="ECO:0000313" key="2">
    <source>
        <dbReference type="Proteomes" id="UP000623467"/>
    </source>
</evidence>
<dbReference type="EMBL" id="JACAZH010000005">
    <property type="protein sequence ID" value="KAF7367850.1"/>
    <property type="molecule type" value="Genomic_DNA"/>
</dbReference>